<evidence type="ECO:0000256" key="2">
    <source>
        <dbReference type="ARBA" id="ARBA00022553"/>
    </source>
</evidence>
<dbReference type="InterPro" id="IPR051336">
    <property type="entry name" value="RhoGEF_Guanine_NuclExch_SF"/>
</dbReference>
<dbReference type="Pfam" id="PF00621">
    <property type="entry name" value="RhoGEF"/>
    <property type="match status" value="1"/>
</dbReference>
<feature type="compositionally biased region" description="Low complexity" evidence="6">
    <location>
        <begin position="997"/>
        <end position="1011"/>
    </location>
</feature>
<dbReference type="Gene3D" id="2.30.29.30">
    <property type="entry name" value="Pleckstrin-homology domain (PH domain)/Phosphotyrosine-binding domain (PTB)"/>
    <property type="match status" value="1"/>
</dbReference>
<keyword evidence="2" id="KW-0597">Phosphoprotein</keyword>
<feature type="compositionally biased region" description="Acidic residues" evidence="6">
    <location>
        <begin position="911"/>
        <end position="921"/>
    </location>
</feature>
<evidence type="ECO:0000259" key="8">
    <source>
        <dbReference type="PROSITE" id="PS50003"/>
    </source>
</evidence>
<dbReference type="Pfam" id="PF23289">
    <property type="entry name" value="Spectrin_5"/>
    <property type="match status" value="1"/>
</dbReference>
<dbReference type="InterPro" id="IPR001452">
    <property type="entry name" value="SH3_domain"/>
</dbReference>
<dbReference type="GO" id="GO:0005085">
    <property type="term" value="F:guanyl-nucleotide exchange factor activity"/>
    <property type="evidence" value="ECO:0007669"/>
    <property type="project" value="UniProtKB-KW"/>
</dbReference>
<dbReference type="InterPro" id="IPR036028">
    <property type="entry name" value="SH3-like_dom_sf"/>
</dbReference>
<dbReference type="InterPro" id="IPR055251">
    <property type="entry name" value="SOS1_NGEF_PH"/>
</dbReference>
<evidence type="ECO:0000313" key="12">
    <source>
        <dbReference type="Proteomes" id="UP000325440"/>
    </source>
</evidence>
<dbReference type="SMART" id="SM00516">
    <property type="entry name" value="SEC14"/>
    <property type="match status" value="1"/>
</dbReference>
<dbReference type="EMBL" id="CABPRJ010000043">
    <property type="protein sequence ID" value="VVC26712.1"/>
    <property type="molecule type" value="Genomic_DNA"/>
</dbReference>
<dbReference type="InterPro" id="IPR036865">
    <property type="entry name" value="CRAL-TRIO_dom_sf"/>
</dbReference>
<dbReference type="SUPFAM" id="SSF52087">
    <property type="entry name" value="CRAL/TRIO domain"/>
    <property type="match status" value="1"/>
</dbReference>
<evidence type="ECO:0000256" key="5">
    <source>
        <dbReference type="PROSITE-ProRule" id="PRU00192"/>
    </source>
</evidence>
<dbReference type="SUPFAM" id="SSF50044">
    <property type="entry name" value="SH3-domain"/>
    <property type="match status" value="1"/>
</dbReference>
<dbReference type="OrthoDB" id="10004999at2759"/>
<dbReference type="CDD" id="cd00170">
    <property type="entry name" value="SEC14"/>
    <property type="match status" value="1"/>
</dbReference>
<accession>A0A5E4M3D7</accession>
<dbReference type="PROSITE" id="PS50191">
    <property type="entry name" value="CRAL_TRIO"/>
    <property type="match status" value="1"/>
</dbReference>
<feature type="domain" description="DH" evidence="9">
    <location>
        <begin position="553"/>
        <end position="734"/>
    </location>
</feature>
<protein>
    <submittedName>
        <fullName evidence="11">PH domain-like,Pleckstrin homology domain,SH3 domain,Dbl homology (DH) domain,CRAL-TRIO lipid binding</fullName>
    </submittedName>
</protein>
<dbReference type="CDD" id="cd11856">
    <property type="entry name" value="SH3_p47phox_like"/>
    <property type="match status" value="1"/>
</dbReference>
<dbReference type="SMART" id="SM00326">
    <property type="entry name" value="SH3"/>
    <property type="match status" value="1"/>
</dbReference>
<feature type="domain" description="SH3" evidence="7">
    <location>
        <begin position="932"/>
        <end position="993"/>
    </location>
</feature>
<dbReference type="SMART" id="SM00233">
    <property type="entry name" value="PH"/>
    <property type="match status" value="1"/>
</dbReference>
<organism evidence="11 12">
    <name type="scientific">Cinara cedri</name>
    <dbReference type="NCBI Taxonomy" id="506608"/>
    <lineage>
        <taxon>Eukaryota</taxon>
        <taxon>Metazoa</taxon>
        <taxon>Ecdysozoa</taxon>
        <taxon>Arthropoda</taxon>
        <taxon>Hexapoda</taxon>
        <taxon>Insecta</taxon>
        <taxon>Pterygota</taxon>
        <taxon>Neoptera</taxon>
        <taxon>Paraneoptera</taxon>
        <taxon>Hemiptera</taxon>
        <taxon>Sternorrhyncha</taxon>
        <taxon>Aphidomorpha</taxon>
        <taxon>Aphidoidea</taxon>
        <taxon>Aphididae</taxon>
        <taxon>Lachninae</taxon>
        <taxon>Cinara</taxon>
    </lineage>
</organism>
<dbReference type="PANTHER" id="PTHR22826">
    <property type="entry name" value="RHO GUANINE EXCHANGE FACTOR-RELATED"/>
    <property type="match status" value="1"/>
</dbReference>
<evidence type="ECO:0000313" key="11">
    <source>
        <dbReference type="EMBL" id="VVC26712.1"/>
    </source>
</evidence>
<gene>
    <name evidence="11" type="ORF">CINCED_3A012424</name>
</gene>
<dbReference type="SMART" id="SM00325">
    <property type="entry name" value="RhoGEF"/>
    <property type="match status" value="1"/>
</dbReference>
<evidence type="ECO:0000259" key="10">
    <source>
        <dbReference type="PROSITE" id="PS50191"/>
    </source>
</evidence>
<evidence type="ECO:0000256" key="3">
    <source>
        <dbReference type="ARBA" id="ARBA00022658"/>
    </source>
</evidence>
<evidence type="ECO:0000256" key="1">
    <source>
        <dbReference type="ARBA" id="ARBA00022443"/>
    </source>
</evidence>
<dbReference type="Gene3D" id="2.30.30.40">
    <property type="entry name" value="SH3 Domains"/>
    <property type="match status" value="1"/>
</dbReference>
<dbReference type="PROSITE" id="PS50010">
    <property type="entry name" value="DH_2"/>
    <property type="match status" value="1"/>
</dbReference>
<dbReference type="PANTHER" id="PTHR22826:SF211">
    <property type="entry name" value="LD43457P"/>
    <property type="match status" value="1"/>
</dbReference>
<feature type="domain" description="PH" evidence="8">
    <location>
        <begin position="752"/>
        <end position="860"/>
    </location>
</feature>
<feature type="domain" description="CRAL-TRIO" evidence="10">
    <location>
        <begin position="1"/>
        <end position="175"/>
    </location>
</feature>
<dbReference type="InterPro" id="IPR001251">
    <property type="entry name" value="CRAL-TRIO_dom"/>
</dbReference>
<dbReference type="SUPFAM" id="SSF48065">
    <property type="entry name" value="DBL homology domain (DH-domain)"/>
    <property type="match status" value="1"/>
</dbReference>
<dbReference type="InterPro" id="IPR035899">
    <property type="entry name" value="DBL_dom_sf"/>
</dbReference>
<dbReference type="AlphaFoldDB" id="A0A5E4M3D7"/>
<keyword evidence="1 5" id="KW-0728">SH3 domain</keyword>
<feature type="region of interest" description="Disordered" evidence="6">
    <location>
        <begin position="886"/>
        <end position="921"/>
    </location>
</feature>
<evidence type="ECO:0000256" key="6">
    <source>
        <dbReference type="SAM" id="MobiDB-lite"/>
    </source>
</evidence>
<keyword evidence="12" id="KW-1185">Reference proteome</keyword>
<evidence type="ECO:0000256" key="4">
    <source>
        <dbReference type="ARBA" id="ARBA00049987"/>
    </source>
</evidence>
<keyword evidence="3" id="KW-0344">Guanine-nucleotide releasing factor</keyword>
<dbReference type="InterPro" id="IPR001849">
    <property type="entry name" value="PH_domain"/>
</dbReference>
<dbReference type="InterPro" id="IPR056466">
    <property type="entry name" value="Spectrin_DBS"/>
</dbReference>
<evidence type="ECO:0000259" key="7">
    <source>
        <dbReference type="PROSITE" id="PS50002"/>
    </source>
</evidence>
<dbReference type="Pfam" id="PF13716">
    <property type="entry name" value="CRAL_TRIO_2"/>
    <property type="match status" value="1"/>
</dbReference>
<reference evidence="11 12" key="1">
    <citation type="submission" date="2019-08" db="EMBL/GenBank/DDBJ databases">
        <authorList>
            <person name="Alioto T."/>
            <person name="Alioto T."/>
            <person name="Gomez Garrido J."/>
        </authorList>
    </citation>
    <scope>NUCLEOTIDE SEQUENCE [LARGE SCALE GENOMIC DNA]</scope>
</reference>
<dbReference type="Gene3D" id="3.40.525.10">
    <property type="entry name" value="CRAL-TRIO lipid binding domain"/>
    <property type="match status" value="1"/>
</dbReference>
<dbReference type="PROSITE" id="PS50003">
    <property type="entry name" value="PH_DOMAIN"/>
    <property type="match status" value="1"/>
</dbReference>
<feature type="compositionally biased region" description="Polar residues" evidence="6">
    <location>
        <begin position="886"/>
        <end position="899"/>
    </location>
</feature>
<name>A0A5E4M3D7_9HEMI</name>
<sequence>MIMIMFEFAGRMSSSHEQKPSINSVLDLLAQQFIVISGGKTKEGYSIITFPDTANFVDLTDDGYEKLVSYITSVPSLQEADLGFVIIIDRRNDKWSSVRCVLLRLAEFFPGLIHIVYVLRPNGFLQKAISEVSNKFFKEEFKFKVLVCTVVEELHDYVDATELTIELGGTLPYFHQHWIQQRMALENYSNETNSVSSMLNEFTERLANDSVDLPNTKEQSADLLCRHAVEYNKLKKCFAEAVKKGETLLCDFKQDTDTYHGTIPSTVTNVTALERLLVQMEETEKVFDDFWEQFSGRLKQCHSLRAFEESFNIVQCSLNEHLQIISEMTDVGDSVERVKTLLDELAAFQKSCEEKIKLSEDLLYSGGQLLTSKRFIVLESIQPKCDEVQRLTQTLNDRLEKRLQTLNKSCELQARIQKASEWCAKGVMLLGSEPADKCISAEQSLTELEEFMSSAHHLKVESPREFYSLFEDTITPETKPIVTQVLQRLDDVTTMCDKRLASLKRLINKPRPILSVNPEPAIPIHLANNITKISNGVDECDLAIQNDENIVTKTKHVLTELLYTERQYTAELGSILRGYKDQMEFSDMKNLIPSGLKGKNEVLFGNLESIHSFHNQFFLPALESSSSIESVAVCFTENREKLLQLYTYYCVNLTRSEELREAVGEDNLFFKACQEKIGHRLPLGAYLLLPMQRITKYQLLLKELLHNEKNQNCVTKLQKALDCMLLVLNNVNDNMHQIGITGFHGDWNDLGGLLLQGSFSVWVENKKDLLKELRLKPMRRQIFLYQQGLLLCKKVSKDNKPMYHYKKYLRMCNIGLTETVKGDLCKFEVWLEGRQEVYTIQASNLQQKQQWVSEIKRVLLEQLAELKGEKIKQYISTFGKHVNLRQTNSIDGQNETGSNRNRRPLSHHETTDDDSSDYSLTDDESLDGTIKHKADSYISLADYNALRPTDATLKRGDKVDLLKAGSSSWWYVKVHGSKTEGWVPAAHLEISGRKSSHSSQSVCSHGSASTE</sequence>
<dbReference type="SUPFAM" id="SSF50729">
    <property type="entry name" value="PH domain-like"/>
    <property type="match status" value="1"/>
</dbReference>
<dbReference type="Pfam" id="PF22697">
    <property type="entry name" value="SOS1_NGEF_PH"/>
    <property type="match status" value="1"/>
</dbReference>
<evidence type="ECO:0000259" key="9">
    <source>
        <dbReference type="PROSITE" id="PS50010"/>
    </source>
</evidence>
<feature type="region of interest" description="Disordered" evidence="6">
    <location>
        <begin position="991"/>
        <end position="1011"/>
    </location>
</feature>
<dbReference type="Proteomes" id="UP000325440">
    <property type="component" value="Unassembled WGS sequence"/>
</dbReference>
<proteinExistence type="inferred from homology"/>
<dbReference type="Gene3D" id="1.20.58.60">
    <property type="match status" value="1"/>
</dbReference>
<dbReference type="SUPFAM" id="SSF46966">
    <property type="entry name" value="Spectrin repeat"/>
    <property type="match status" value="1"/>
</dbReference>
<comment type="similarity">
    <text evidence="4">Belongs to the MCF2 family.</text>
</comment>
<dbReference type="InterPro" id="IPR000219">
    <property type="entry name" value="DH_dom"/>
</dbReference>
<dbReference type="Pfam" id="PF00018">
    <property type="entry name" value="SH3_1"/>
    <property type="match status" value="1"/>
</dbReference>
<dbReference type="InterPro" id="IPR011993">
    <property type="entry name" value="PH-like_dom_sf"/>
</dbReference>
<dbReference type="FunFam" id="2.30.29.30:FF:000078">
    <property type="entry name" value="Guanine nucleotide exchange factor DBS"/>
    <property type="match status" value="1"/>
</dbReference>
<dbReference type="Gene3D" id="1.20.900.10">
    <property type="entry name" value="Dbl homology (DH) domain"/>
    <property type="match status" value="1"/>
</dbReference>
<dbReference type="GO" id="GO:0005737">
    <property type="term" value="C:cytoplasm"/>
    <property type="evidence" value="ECO:0007669"/>
    <property type="project" value="TreeGrafter"/>
</dbReference>
<dbReference type="PROSITE" id="PS50002">
    <property type="entry name" value="SH3"/>
    <property type="match status" value="1"/>
</dbReference>
<dbReference type="CDD" id="cd00160">
    <property type="entry name" value="RhoGEF"/>
    <property type="match status" value="1"/>
</dbReference>